<dbReference type="GO" id="GO:0003677">
    <property type="term" value="F:DNA binding"/>
    <property type="evidence" value="ECO:0007669"/>
    <property type="project" value="InterPro"/>
</dbReference>
<keyword evidence="2" id="KW-1185">Reference proteome</keyword>
<dbReference type="Gene3D" id="2.30.30.110">
    <property type="match status" value="1"/>
</dbReference>
<sequence>MVINQYDVALVSSEPTAGGDVRPPRPCVIISPNEMNRQVDTLVVAPMTVTSKSYPSRVPVRSNGHTGWVVLDQIRTVDRQQVSQVLGRLSQDETDEIKQVIKELFVD</sequence>
<evidence type="ECO:0000313" key="2">
    <source>
        <dbReference type="Proteomes" id="UP000502756"/>
    </source>
</evidence>
<protein>
    <submittedName>
        <fullName evidence="1">Type II toxin-antitoxin system PemK/MazF family toxin</fullName>
    </submittedName>
</protein>
<evidence type="ECO:0000313" key="1">
    <source>
        <dbReference type="EMBL" id="QJW88223.1"/>
    </source>
</evidence>
<dbReference type="PANTHER" id="PTHR33988:SF2">
    <property type="entry name" value="ENDORIBONUCLEASE MAZF"/>
    <property type="match status" value="1"/>
</dbReference>
<reference evidence="1 2" key="1">
    <citation type="submission" date="2020-05" db="EMBL/GenBank/DDBJ databases">
        <title>Genome sequencing of Spirosoma sp. TS118.</title>
        <authorList>
            <person name="Lee J.-H."/>
            <person name="Jeong S."/>
            <person name="Zhao L."/>
            <person name="Jung J.-H."/>
            <person name="Kim M.-K."/>
            <person name="Lim S."/>
        </authorList>
    </citation>
    <scope>NUCLEOTIDE SEQUENCE [LARGE SCALE GENOMIC DNA]</scope>
    <source>
        <strain evidence="1 2">TS118</strain>
    </source>
</reference>
<accession>A0A6M5Y556</accession>
<dbReference type="SUPFAM" id="SSF50118">
    <property type="entry name" value="Cell growth inhibitor/plasmid maintenance toxic component"/>
    <property type="match status" value="1"/>
</dbReference>
<dbReference type="InterPro" id="IPR011067">
    <property type="entry name" value="Plasmid_toxin/cell-grow_inhib"/>
</dbReference>
<dbReference type="RefSeq" id="WP_171738056.1">
    <property type="nucleotide sequence ID" value="NZ_CP053435.1"/>
</dbReference>
<dbReference type="AlphaFoldDB" id="A0A6M5Y556"/>
<dbReference type="Pfam" id="PF02452">
    <property type="entry name" value="PemK_toxin"/>
    <property type="match status" value="1"/>
</dbReference>
<dbReference type="EMBL" id="CP053435">
    <property type="protein sequence ID" value="QJW88223.1"/>
    <property type="molecule type" value="Genomic_DNA"/>
</dbReference>
<dbReference type="KEGG" id="stae:HNV11_01925"/>
<dbReference type="GO" id="GO:0004521">
    <property type="term" value="F:RNA endonuclease activity"/>
    <property type="evidence" value="ECO:0007669"/>
    <property type="project" value="TreeGrafter"/>
</dbReference>
<proteinExistence type="predicted"/>
<gene>
    <name evidence="1" type="ORF">HNV11_01925</name>
</gene>
<name>A0A6M5Y556_9BACT</name>
<dbReference type="InterPro" id="IPR003477">
    <property type="entry name" value="PemK-like"/>
</dbReference>
<dbReference type="GO" id="GO:0006402">
    <property type="term" value="P:mRNA catabolic process"/>
    <property type="evidence" value="ECO:0007669"/>
    <property type="project" value="TreeGrafter"/>
</dbReference>
<dbReference type="GO" id="GO:0016075">
    <property type="term" value="P:rRNA catabolic process"/>
    <property type="evidence" value="ECO:0007669"/>
    <property type="project" value="TreeGrafter"/>
</dbReference>
<dbReference type="Proteomes" id="UP000502756">
    <property type="component" value="Chromosome"/>
</dbReference>
<organism evidence="1 2">
    <name type="scientific">Spirosoma taeanense</name>
    <dbReference type="NCBI Taxonomy" id="2735870"/>
    <lineage>
        <taxon>Bacteria</taxon>
        <taxon>Pseudomonadati</taxon>
        <taxon>Bacteroidota</taxon>
        <taxon>Cytophagia</taxon>
        <taxon>Cytophagales</taxon>
        <taxon>Cytophagaceae</taxon>
        <taxon>Spirosoma</taxon>
    </lineage>
</organism>
<dbReference type="PANTHER" id="PTHR33988">
    <property type="entry name" value="ENDORIBONUCLEASE MAZF-RELATED"/>
    <property type="match status" value="1"/>
</dbReference>